<dbReference type="EMBL" id="BJXB01000019">
    <property type="protein sequence ID" value="GEM48246.1"/>
    <property type="molecule type" value="Genomic_DNA"/>
</dbReference>
<dbReference type="InterPro" id="IPR036388">
    <property type="entry name" value="WH-like_DNA-bd_sf"/>
</dbReference>
<comment type="caution">
    <text evidence="2">The sequence shown here is derived from an EMBL/GenBank/DDBJ whole genome shotgun (WGS) entry which is preliminary data.</text>
</comment>
<dbReference type="SUPFAM" id="SSF48452">
    <property type="entry name" value="TPR-like"/>
    <property type="match status" value="1"/>
</dbReference>
<evidence type="ECO:0000259" key="1">
    <source>
        <dbReference type="SMART" id="SM01043"/>
    </source>
</evidence>
<dbReference type="OrthoDB" id="9811542at2"/>
<dbReference type="InterPro" id="IPR005158">
    <property type="entry name" value="BTAD"/>
</dbReference>
<dbReference type="AlphaFoldDB" id="A0A511N709"/>
<dbReference type="InterPro" id="IPR027417">
    <property type="entry name" value="P-loop_NTPase"/>
</dbReference>
<dbReference type="Pfam" id="PF03704">
    <property type="entry name" value="BTAD"/>
    <property type="match status" value="1"/>
</dbReference>
<evidence type="ECO:0000313" key="2">
    <source>
        <dbReference type="EMBL" id="GEM48246.1"/>
    </source>
</evidence>
<dbReference type="SUPFAM" id="SSF52540">
    <property type="entry name" value="P-loop containing nucleoside triphosphate hydrolases"/>
    <property type="match status" value="1"/>
</dbReference>
<keyword evidence="3" id="KW-1185">Reference proteome</keyword>
<dbReference type="Pfam" id="PF13401">
    <property type="entry name" value="AAA_22"/>
    <property type="match status" value="1"/>
</dbReference>
<dbReference type="InterPro" id="IPR019734">
    <property type="entry name" value="TPR_rpt"/>
</dbReference>
<feature type="domain" description="Bacterial transcriptional activator" evidence="1">
    <location>
        <begin position="101"/>
        <end position="238"/>
    </location>
</feature>
<evidence type="ECO:0000313" key="3">
    <source>
        <dbReference type="Proteomes" id="UP000321306"/>
    </source>
</evidence>
<dbReference type="InterPro" id="IPR011990">
    <property type="entry name" value="TPR-like_helical_dom_sf"/>
</dbReference>
<dbReference type="Proteomes" id="UP000321306">
    <property type="component" value="Unassembled WGS sequence"/>
</dbReference>
<reference evidence="2 3" key="1">
    <citation type="submission" date="2019-07" db="EMBL/GenBank/DDBJ databases">
        <title>Whole genome shotgun sequence of Deinococcus cellulosilyticus NBRC 106333.</title>
        <authorList>
            <person name="Hosoyama A."/>
            <person name="Uohara A."/>
            <person name="Ohji S."/>
            <person name="Ichikawa N."/>
        </authorList>
    </citation>
    <scope>NUCLEOTIDE SEQUENCE [LARGE SCALE GENOMIC DNA]</scope>
    <source>
        <strain evidence="2 3">NBRC 106333</strain>
    </source>
</reference>
<dbReference type="GO" id="GO:0043531">
    <property type="term" value="F:ADP binding"/>
    <property type="evidence" value="ECO:0007669"/>
    <property type="project" value="InterPro"/>
</dbReference>
<dbReference type="SMART" id="SM00028">
    <property type="entry name" value="TPR"/>
    <property type="match status" value="5"/>
</dbReference>
<dbReference type="Gene3D" id="3.40.50.300">
    <property type="entry name" value="P-loop containing nucleotide triphosphate hydrolases"/>
    <property type="match status" value="1"/>
</dbReference>
<dbReference type="InterPro" id="IPR049945">
    <property type="entry name" value="AAA_22"/>
</dbReference>
<proteinExistence type="predicted"/>
<sequence>MYDMKRSRKPDMQICCLGLPVLIQGSRSHPLPNERSLWFLTYLAAQEGWVMREELARVLWPDAESSVGRTRLRQLILRIKDQDLAPQLEIEPHRLRWNSGCDLHVFREAYQREDWEMVNQIYRGALLMGCSTEASDEFTAWLDLERFKLQTQWRQAAHQHALVLQKQGQVQQAQVVLERILDSDPLAEDVLCDYLRMATHNGHADAATSRYRHFVRELQEQLQMKPRQETQDLFALLRQELPQEGTEKPALERSAPMQMTSSLMGRTQELQEILTQLSQAQVRLVSLTGVGGAGKTRLALEVARQFPMPSLFVSLVGHPTEESILPRLAQELGVTLTSLQQGSEQVQRALSGKQLLVILDNAEQVLEHTREGVNVLLQCPDVKVLVTSRICLGLPGEHVHALGGLDAGELEAEVSPALQLLMEAANKVMPQNQWTEEERDAARQICNRVQGLPLGLELAGAWRRLLGWTEIRDELEQSLDFLTGALPGLPERHSGIRIVFEHSWRLLPTGLQQALLDLMVFRGSFERASALKVTGISNRDLLSLVDHSLVKRVRGSDQRFEVHELIREFVAEKQPGGNVQTQVRRNHARYFVGFIQQHDPYAPGANQQWALQKLTQEYDNLQIALHSLYEACDTRTLLSLLTPLCLLWVTRNMTLQAYDWLGRIRDMPGVQSDPAQYAELLLNYGNLARFLGDFSTAEPYYLDSLSRAEEHGLHHTASAARNSLGAMYLIHRRVQEAQRLFQENLHRLSTQQDACTHQQSFSRLGMGHVCRFHGDFGAAKQYFQDSLRLIQCRGTHHFLAYVYEGLGILALDQGELEDAHLWISRCIAEKNRMDNKFELAVSYYDLACIARAQGNTTEALTHLVNSIQLSVHGNQLQSLPAAVEQLAEVMALLRCPLDALQLWGTASVLRNRIQLPFARPFPERSRALYRSAREVVGPLEASQHEAEGSRLTLVQLSRLVTDLSCRVQKQPLPLAGGNGTQRWSVH</sequence>
<protein>
    <submittedName>
        <fullName evidence="2">Transcriptional activator</fullName>
    </submittedName>
</protein>
<dbReference type="SMART" id="SM01043">
    <property type="entry name" value="BTAD"/>
    <property type="match status" value="1"/>
</dbReference>
<gene>
    <name evidence="2" type="ORF">DC3_38810</name>
</gene>
<dbReference type="PANTHER" id="PTHR47691">
    <property type="entry name" value="REGULATOR-RELATED"/>
    <property type="match status" value="1"/>
</dbReference>
<dbReference type="Gene3D" id="1.10.10.10">
    <property type="entry name" value="Winged helix-like DNA-binding domain superfamily/Winged helix DNA-binding domain"/>
    <property type="match status" value="1"/>
</dbReference>
<dbReference type="Gene3D" id="1.25.40.10">
    <property type="entry name" value="Tetratricopeptide repeat domain"/>
    <property type="match status" value="3"/>
</dbReference>
<organism evidence="2 3">
    <name type="scientific">Deinococcus cellulosilyticus (strain DSM 18568 / NBRC 106333 / KACC 11606 / 5516J-15)</name>
    <dbReference type="NCBI Taxonomy" id="1223518"/>
    <lineage>
        <taxon>Bacteria</taxon>
        <taxon>Thermotogati</taxon>
        <taxon>Deinococcota</taxon>
        <taxon>Deinococci</taxon>
        <taxon>Deinococcales</taxon>
        <taxon>Deinococcaceae</taxon>
        <taxon>Deinococcus</taxon>
    </lineage>
</organism>
<dbReference type="Pfam" id="PF13181">
    <property type="entry name" value="TPR_8"/>
    <property type="match status" value="1"/>
</dbReference>
<accession>A0A511N709</accession>
<name>A0A511N709_DEIC1</name>
<dbReference type="PANTHER" id="PTHR47691:SF3">
    <property type="entry name" value="HTH-TYPE TRANSCRIPTIONAL REGULATOR RV0890C-RELATED"/>
    <property type="match status" value="1"/>
</dbReference>
<dbReference type="PRINTS" id="PR00364">
    <property type="entry name" value="DISEASERSIST"/>
</dbReference>